<comment type="caution">
    <text evidence="1">The sequence shown here is derived from an EMBL/GenBank/DDBJ whole genome shotgun (WGS) entry which is preliminary data.</text>
</comment>
<dbReference type="EMBL" id="CM042010">
    <property type="protein sequence ID" value="KAI3780182.1"/>
    <property type="molecule type" value="Genomic_DNA"/>
</dbReference>
<accession>A0ACB9G9V4</accession>
<gene>
    <name evidence="1" type="ORF">L2E82_10153</name>
</gene>
<dbReference type="Proteomes" id="UP001055811">
    <property type="component" value="Linkage Group LG02"/>
</dbReference>
<reference evidence="2" key="1">
    <citation type="journal article" date="2022" name="Mol. Ecol. Resour.">
        <title>The genomes of chicory, endive, great burdock and yacon provide insights into Asteraceae palaeo-polyploidization history and plant inulin production.</title>
        <authorList>
            <person name="Fan W."/>
            <person name="Wang S."/>
            <person name="Wang H."/>
            <person name="Wang A."/>
            <person name="Jiang F."/>
            <person name="Liu H."/>
            <person name="Zhao H."/>
            <person name="Xu D."/>
            <person name="Zhang Y."/>
        </authorList>
    </citation>
    <scope>NUCLEOTIDE SEQUENCE [LARGE SCALE GENOMIC DNA]</scope>
    <source>
        <strain evidence="2">cv. Punajuju</strain>
    </source>
</reference>
<keyword evidence="2" id="KW-1185">Reference proteome</keyword>
<organism evidence="1 2">
    <name type="scientific">Cichorium intybus</name>
    <name type="common">Chicory</name>
    <dbReference type="NCBI Taxonomy" id="13427"/>
    <lineage>
        <taxon>Eukaryota</taxon>
        <taxon>Viridiplantae</taxon>
        <taxon>Streptophyta</taxon>
        <taxon>Embryophyta</taxon>
        <taxon>Tracheophyta</taxon>
        <taxon>Spermatophyta</taxon>
        <taxon>Magnoliopsida</taxon>
        <taxon>eudicotyledons</taxon>
        <taxon>Gunneridae</taxon>
        <taxon>Pentapetalae</taxon>
        <taxon>asterids</taxon>
        <taxon>campanulids</taxon>
        <taxon>Asterales</taxon>
        <taxon>Asteraceae</taxon>
        <taxon>Cichorioideae</taxon>
        <taxon>Cichorieae</taxon>
        <taxon>Cichoriinae</taxon>
        <taxon>Cichorium</taxon>
    </lineage>
</organism>
<evidence type="ECO:0000313" key="2">
    <source>
        <dbReference type="Proteomes" id="UP001055811"/>
    </source>
</evidence>
<proteinExistence type="predicted"/>
<evidence type="ECO:0000313" key="1">
    <source>
        <dbReference type="EMBL" id="KAI3780182.1"/>
    </source>
</evidence>
<name>A0ACB9G9V4_CICIN</name>
<protein>
    <submittedName>
        <fullName evidence="1">Uncharacterized protein</fullName>
    </submittedName>
</protein>
<sequence>MISSVEKHWLWKRLSTDDLGNMKPVVVFYRCNWWRSWLKSWARGSCEGDSRSWGGFIEKLNVGAETVVTSSSHGVVGIGR</sequence>
<reference evidence="1 2" key="2">
    <citation type="journal article" date="2022" name="Mol. Ecol. Resour.">
        <title>The genomes of chicory, endive, great burdock and yacon provide insights into Asteraceae paleo-polyploidization history and plant inulin production.</title>
        <authorList>
            <person name="Fan W."/>
            <person name="Wang S."/>
            <person name="Wang H."/>
            <person name="Wang A."/>
            <person name="Jiang F."/>
            <person name="Liu H."/>
            <person name="Zhao H."/>
            <person name="Xu D."/>
            <person name="Zhang Y."/>
        </authorList>
    </citation>
    <scope>NUCLEOTIDE SEQUENCE [LARGE SCALE GENOMIC DNA]</scope>
    <source>
        <strain evidence="2">cv. Punajuju</strain>
        <tissue evidence="1">Leaves</tissue>
    </source>
</reference>